<feature type="domain" description="HD-GYP" evidence="3">
    <location>
        <begin position="151"/>
        <end position="345"/>
    </location>
</feature>
<feature type="domain" description="HD" evidence="2">
    <location>
        <begin position="173"/>
        <end position="295"/>
    </location>
</feature>
<dbReference type="InterPro" id="IPR011006">
    <property type="entry name" value="CheY-like_superfamily"/>
</dbReference>
<protein>
    <submittedName>
        <fullName evidence="4">HD domain-containing protein</fullName>
    </submittedName>
</protein>
<dbReference type="Pfam" id="PF13487">
    <property type="entry name" value="HD_5"/>
    <property type="match status" value="1"/>
</dbReference>
<evidence type="ECO:0000259" key="3">
    <source>
        <dbReference type="PROSITE" id="PS51832"/>
    </source>
</evidence>
<gene>
    <name evidence="4" type="ORF">JP09_003900</name>
</gene>
<dbReference type="CDD" id="cd00077">
    <property type="entry name" value="HDc"/>
    <property type="match status" value="1"/>
</dbReference>
<evidence type="ECO:0000313" key="5">
    <source>
        <dbReference type="Proteomes" id="UP000235653"/>
    </source>
</evidence>
<organism evidence="4 5">
    <name type="scientific">Dehalogenimonas etheniformans</name>
    <dbReference type="NCBI Taxonomy" id="1536648"/>
    <lineage>
        <taxon>Bacteria</taxon>
        <taxon>Bacillati</taxon>
        <taxon>Chloroflexota</taxon>
        <taxon>Dehalococcoidia</taxon>
        <taxon>Dehalococcoidales</taxon>
        <taxon>Dehalococcoidaceae</taxon>
        <taxon>Dehalogenimonas</taxon>
    </lineage>
</organism>
<dbReference type="PANTHER" id="PTHR45228:SF5">
    <property type="entry name" value="CYCLIC DI-GMP PHOSPHODIESTERASE VC_1348-RELATED"/>
    <property type="match status" value="1"/>
</dbReference>
<dbReference type="InterPro" id="IPR006674">
    <property type="entry name" value="HD_domain"/>
</dbReference>
<dbReference type="SUPFAM" id="SSF52172">
    <property type="entry name" value="CheY-like"/>
    <property type="match status" value="1"/>
</dbReference>
<dbReference type="InterPro" id="IPR052020">
    <property type="entry name" value="Cyclic_di-GMP/3'3'-cGAMP_PDE"/>
</dbReference>
<dbReference type="InterPro" id="IPR003607">
    <property type="entry name" value="HD/PDEase_dom"/>
</dbReference>
<dbReference type="PROSITE" id="PS50110">
    <property type="entry name" value="RESPONSE_REGULATORY"/>
    <property type="match status" value="1"/>
</dbReference>
<dbReference type="PROSITE" id="PS51831">
    <property type="entry name" value="HD"/>
    <property type="match status" value="1"/>
</dbReference>
<dbReference type="RefSeq" id="WP_102330497.1">
    <property type="nucleotide sequence ID" value="NZ_CP058566.2"/>
</dbReference>
<dbReference type="Pfam" id="PF00072">
    <property type="entry name" value="Response_reg"/>
    <property type="match status" value="1"/>
</dbReference>
<proteinExistence type="predicted"/>
<dbReference type="Proteomes" id="UP000235653">
    <property type="component" value="Unassembled WGS sequence"/>
</dbReference>
<dbReference type="InterPro" id="IPR001789">
    <property type="entry name" value="Sig_transdc_resp-reg_receiver"/>
</dbReference>
<dbReference type="PROSITE" id="PS51832">
    <property type="entry name" value="HD_GYP"/>
    <property type="match status" value="1"/>
</dbReference>
<name>A0A2P5P9N9_9CHLR</name>
<dbReference type="SMART" id="SM00471">
    <property type="entry name" value="HDc"/>
    <property type="match status" value="1"/>
</dbReference>
<dbReference type="EMBL" id="JQAN02000006">
    <property type="protein sequence ID" value="PPD59012.1"/>
    <property type="molecule type" value="Genomic_DNA"/>
</dbReference>
<dbReference type="Gene3D" id="3.40.50.2300">
    <property type="match status" value="1"/>
</dbReference>
<accession>A0A2P5P9N9</accession>
<feature type="domain" description="Response regulatory" evidence="1">
    <location>
        <begin position="9"/>
        <end position="124"/>
    </location>
</feature>
<dbReference type="Gene3D" id="1.10.3210.10">
    <property type="entry name" value="Hypothetical protein af1432"/>
    <property type="match status" value="1"/>
</dbReference>
<evidence type="ECO:0000313" key="4">
    <source>
        <dbReference type="EMBL" id="PPD59012.1"/>
    </source>
</evidence>
<reference evidence="4 5" key="1">
    <citation type="journal article" date="2017" name="ISME J.">
        <title>Grape pomace compost harbors organohalide-respiring Dehalogenimonas species with novel reductive dehalogenase genes.</title>
        <authorList>
            <person name="Yang Y."/>
            <person name="Higgins S.A."/>
            <person name="Yan J."/>
            <person name="Simsir B."/>
            <person name="Chourey K."/>
            <person name="Iyer R."/>
            <person name="Hettich R.L."/>
            <person name="Baldwin B."/>
            <person name="Ogles D.M."/>
            <person name="Loffler F.E."/>
        </authorList>
    </citation>
    <scope>NUCLEOTIDE SEQUENCE [LARGE SCALE GENOMIC DNA]</scope>
    <source>
        <strain evidence="4 5">GP</strain>
    </source>
</reference>
<dbReference type="SUPFAM" id="SSF109604">
    <property type="entry name" value="HD-domain/PDEase-like"/>
    <property type="match status" value="1"/>
</dbReference>
<evidence type="ECO:0000259" key="1">
    <source>
        <dbReference type="PROSITE" id="PS50110"/>
    </source>
</evidence>
<dbReference type="InterPro" id="IPR037522">
    <property type="entry name" value="HD_GYP_dom"/>
</dbReference>
<comment type="caution">
    <text evidence="4">The sequence shown here is derived from an EMBL/GenBank/DDBJ whole genome shotgun (WGS) entry which is preliminary data.</text>
</comment>
<keyword evidence="5" id="KW-1185">Reference proteome</keyword>
<sequence length="345" mass="38370">MESTKAKETVLVVDDEPIVRRLLHQKLAIEGYACLEAGSADEALDVLKRNADIALIVSDMKMPGRTGMELLGDVKNLYPDTAMIIATAVTETATAIECMKQGAYDYLTKPFKLDEVLFSIWRALDKRRLQLENREYRHDLETKVEYQAQKIRSSFFNAITSLAYALDAKDGYTAGHSERVSEIAVGIGIELELPQAEMERLRLAGKVHDIGKIGIDSTILHKPGALDPEERAEMERHPAVGERILQPVVEDEAVLAMVRNHHERWDGQGYPDRLVGEGIPLGARILALADTFDAMTSARPYRTAMTVDFATCEIERCAGSQFDPAVVNAFKKARQVITEAVKLTE</sequence>
<dbReference type="AlphaFoldDB" id="A0A2P5P9N9"/>
<dbReference type="OrthoDB" id="9804863at2"/>
<evidence type="ECO:0000259" key="2">
    <source>
        <dbReference type="PROSITE" id="PS51831"/>
    </source>
</evidence>
<dbReference type="PANTHER" id="PTHR45228">
    <property type="entry name" value="CYCLIC DI-GMP PHOSPHODIESTERASE TM_0186-RELATED"/>
    <property type="match status" value="1"/>
</dbReference>
<dbReference type="GO" id="GO:0000160">
    <property type="term" value="P:phosphorelay signal transduction system"/>
    <property type="evidence" value="ECO:0007669"/>
    <property type="project" value="InterPro"/>
</dbReference>
<dbReference type="SMART" id="SM00448">
    <property type="entry name" value="REC"/>
    <property type="match status" value="1"/>
</dbReference>